<dbReference type="EMBL" id="JOTN01000011">
    <property type="protein sequence ID" value="KEK18848.1"/>
    <property type="molecule type" value="Genomic_DNA"/>
</dbReference>
<dbReference type="RefSeq" id="WP_034640056.1">
    <property type="nucleotide sequence ID" value="NZ_CBCSJC010000012.1"/>
</dbReference>
<dbReference type="AlphaFoldDB" id="A0A073K9A5"/>
<dbReference type="Proteomes" id="UP000027822">
    <property type="component" value="Unassembled WGS sequence"/>
</dbReference>
<name>A0A073K9A5_9BACI</name>
<gene>
    <name evidence="1" type="ORF">BAMA_03480</name>
</gene>
<sequence>MIVMFMKITNDQKEKLVENVQRFFVEEGLEEIGRFQAERLIEQMIKELGPYAYNQAIQDARQLVVDKLTNMEEDLYVLEKPIK</sequence>
<protein>
    <recommendedName>
        <fullName evidence="3">DUF2164 domain-containing protein</fullName>
    </recommendedName>
</protein>
<dbReference type="OrthoDB" id="573733at2"/>
<organism evidence="1 2">
    <name type="scientific">Bacillus manliponensis</name>
    <dbReference type="NCBI Taxonomy" id="574376"/>
    <lineage>
        <taxon>Bacteria</taxon>
        <taxon>Bacillati</taxon>
        <taxon>Bacillota</taxon>
        <taxon>Bacilli</taxon>
        <taxon>Bacillales</taxon>
        <taxon>Bacillaceae</taxon>
        <taxon>Bacillus</taxon>
        <taxon>Bacillus cereus group</taxon>
    </lineage>
</organism>
<dbReference type="eggNOG" id="COG5460">
    <property type="taxonomic scope" value="Bacteria"/>
</dbReference>
<keyword evidence="2" id="KW-1185">Reference proteome</keyword>
<evidence type="ECO:0008006" key="3">
    <source>
        <dbReference type="Google" id="ProtNLM"/>
    </source>
</evidence>
<dbReference type="Pfam" id="PF09932">
    <property type="entry name" value="DUF2164"/>
    <property type="match status" value="1"/>
</dbReference>
<dbReference type="InterPro" id="IPR018680">
    <property type="entry name" value="DUF2164"/>
</dbReference>
<comment type="caution">
    <text evidence="1">The sequence shown here is derived from an EMBL/GenBank/DDBJ whole genome shotgun (WGS) entry which is preliminary data.</text>
</comment>
<dbReference type="STRING" id="574376.BAMA_03480"/>
<proteinExistence type="predicted"/>
<evidence type="ECO:0000313" key="1">
    <source>
        <dbReference type="EMBL" id="KEK18848.1"/>
    </source>
</evidence>
<accession>A0A073K9A5</accession>
<evidence type="ECO:0000313" key="2">
    <source>
        <dbReference type="Proteomes" id="UP000027822"/>
    </source>
</evidence>
<reference evidence="1 2" key="1">
    <citation type="submission" date="2014-06" db="EMBL/GenBank/DDBJ databases">
        <title>Draft genome sequence of Bacillus manliponensis JCM 15802 (MCCC 1A00708).</title>
        <authorList>
            <person name="Lai Q."/>
            <person name="Liu Y."/>
            <person name="Shao Z."/>
        </authorList>
    </citation>
    <scope>NUCLEOTIDE SEQUENCE [LARGE SCALE GENOMIC DNA]</scope>
    <source>
        <strain evidence="1 2">JCM 15802</strain>
    </source>
</reference>